<keyword evidence="4" id="KW-0833">Ubl conjugation pathway</keyword>
<evidence type="ECO:0000259" key="8">
    <source>
        <dbReference type="Pfam" id="PF12340"/>
    </source>
</evidence>
<proteinExistence type="predicted"/>
<keyword evidence="5" id="KW-0378">Hydrolase</keyword>
<evidence type="ECO:0000256" key="3">
    <source>
        <dbReference type="ARBA" id="ARBA00022670"/>
    </source>
</evidence>
<evidence type="ECO:0000313" key="11">
    <source>
        <dbReference type="EMBL" id="TFL01992.1"/>
    </source>
</evidence>
<dbReference type="InterPro" id="IPR051346">
    <property type="entry name" value="OTU_Deubiquitinase"/>
</dbReference>
<dbReference type="Proteomes" id="UP000305067">
    <property type="component" value="Unassembled WGS sequence"/>
</dbReference>
<comment type="catalytic activity">
    <reaction evidence="1">
        <text>Thiol-dependent hydrolysis of ester, thioester, amide, peptide and isopeptide bonds formed by the C-terminal Gly of ubiquitin (a 76-residue protein attached to proteins as an intracellular targeting signal).</text>
        <dbReference type="EC" id="3.4.19.12"/>
    </reaction>
</comment>
<evidence type="ECO:0000256" key="5">
    <source>
        <dbReference type="ARBA" id="ARBA00022801"/>
    </source>
</evidence>
<evidence type="ECO:0000259" key="10">
    <source>
        <dbReference type="Pfam" id="PF20255"/>
    </source>
</evidence>
<evidence type="ECO:0000256" key="7">
    <source>
        <dbReference type="SAM" id="MobiDB-lite"/>
    </source>
</evidence>
<dbReference type="InterPro" id="IPR022099">
    <property type="entry name" value="DUF3638"/>
</dbReference>
<feature type="domain" description="DUF3638" evidence="8">
    <location>
        <begin position="2052"/>
        <end position="2269"/>
    </location>
</feature>
<sequence>MAFSIPQNARMLPGHFKYLIHHIFLPPQLPQSSDTTFSTEHALVDVVVRHALEFGSFLEEDHETQSWDRIVQILKSLRSTIEFEVATVGSIERLLGSQRAGDVLAFLIRQQNAGLIIRTGEDETSFESFEVTPPNDVIMGTSGKLLCTFPGRSASVSHSLISNGVLRRELATVISQLDSESLDAVATTRKAGSNVTETRDAPSPHYVTEFLMATLGGLGKPVQPVTITKRIANEVLWRDTLLPWKRSPIWLLIRVAMQTTLHRADEPRPLYKIFMVFLLSRLLYSSTQYTLPDHLIFCMRAKLIRRVIKLGEASPSFVTDGVDAAVDRVTKVLQAKWEELQATQARSPSWNPEVLDLQEDTKISLVNSREYILQRLRAPVSQYSPPSFRPHIITRVKASRWSEASTVQAALETGTFIVLSDFERMVHYDIMSWTSDEHSIICKATSQWISVYIRVALSRYEGNPESMSIMLLTVFILWMIMDQAATEACNLLKEFSPEIPVNLFEPLLLSRRRHTANLRLLECYIQKRHDDCSQHSIFSDSTKKTSFPVRYFQSCAEMVQLKAEIEKYAESKRSEKARELERLNAQYWVLKAQAEERDHSYNYRQDGTAKHKKKKCLKCQMETRLKLMSISVHEWPLPSKSRDAQAAVFELRCPAEVRLWRDTTFNVLTSLSSHTEIHAAPVLNLCDYSGLLPFQRHTEAQRVGYASTTKSFYNSHYKGVSIPSVASSVCLNNGLTLRLFDKSTSRWASHPFRGCSIAHLCQFRLPTDSLFLSSERMVNEACHTPNQVISAQNEGPAAVSVHDWIAFRNIRAGDKIQWLNILRELCSQNLSCDRPEIYLLLLVASSQVGPAEQQSTLPSGPRTWHQELAVTAFRETLLEEMDLLLTSVEGNWMKVGVVDSIILLTTRMLNEKSRTRDGSEMRALEVLERARRITHRWLRQLVETSQMHGAALNLTELQDRVRNVAVSCKSTFDVPQELLIAVLSNSVNVAAWVECSIRIHQYSPNTPPKLGPHSRAICDRERRLTHELQSPISVCVRHDSQGLDAAISIVFPAFSANTRTTDWCNKTAPYSHWFRTSYCTGGHTTVVHLDFLSGELLLDGASLCRLPESISNDSTFQRLFKDYTLQVMPTHIAGMSYASTHYIGGHQLFFGQQGNTVIIRATPQGSPNTWFELIHRERFSNEDPHIPSDFPDQLINDFVHWMRLPQGVDEDLIEIEFRPRAHLWISRPWNWRLRFHRNAPYQSHMYHSIPNEAASIFVVDSLSPTFRMVARRLSPLEGINHIFVTLSPRGGLFINLYRLKLRFSVIDGELVSMEHADMVVDPSQDIGCFIGLQSQLVLKPKDAVLSSIAPRIIIVPFGELQKETSASGYTTVEVKTSLLAEVSVQVYQVDTDTRRLKGPSTMTSLLYAILLHAVTSHCLPDPLTGRTGSEEALLRLQAANCISFQRLSETELHLLQHIADLSPQRVYYPIGKMCMQSVAWDKISPLSQHGQFRKLVEGIVNHAVDLTVFGEGNSLHHYAADLRAMQLKDLTPSVLCTRARDRCAAFYSPDLSREGPHPGDTVYQSEAGPIFEPAGSKASHELASYVQHSRKLTPVRLDLVSDFTSWGVVAGTSAAMDGLSHSFSVAWFSPDLPRNFLPLTSFCQRHWTSDLRFAMVFSLSAMCFGSSLYRDFAPTLLAFTVDHRNELDFRLASLSYDLTVGFKPEPASIEDSVRQCLTTFADWSYAEPTFDNEAPVSRTRRLRESFKDLSAGETRLIVQEVINQWPSPTVVLRHLQTQAVSLHELSRRLQPLFTTWTANTSFETSIRRLQRSLEVLYAPKTSSHPFVPAQRSPSTSTQMRPRKTMVNMCTETILSNVPPRPLEPLDFGPPQTGQDSPSHPPYLQPSEATVLKALLQEFEAATTVPFRSQYGRSLQASREALAANAHSATHKSAPSMVSLLAYVEACRRSVATRVAHITNSLLALNQNVIFLYRADLGTGLSPISLLRLLASSCPSGNAVSGAWKLEIARLALDLVRLQQAKRMVTLCHRSRNVELARELETSLLPAVIDLTQLDWLLIQLDGDFKFRSIQRDVAMFMVDPHRRRNAVLQLNMGEGKSSVIVPLVSANLANGHTLVRTVVLKPLAPQMFQTLTHRLGGLANRPVFAFPFSRKITMDMEKSKILQRLYETCIKRRGVIVAQPEHLLSFKLMGIDMHLKSVGSASGALADSLVKMQAWLDQVSKDIFDESDELLHVKYQLVYSSGSQTLPDGHPERWTIAQMVLRMVWQHLPYLTRTHPGAIHVQQSAPGSFPTIRVLDGSVFNAMATAVATDFIRPYAQFPSSLLESLLSFITMRDVPKQHVQCIKEACRNTQLWKRLLLLRGLLAHGLLLYVLREKRWRVDYGLCSSRTLLAVPYRAKDEPSLKSDFGHPDVAILLTCLSYYYQGLDEAQLVTTFTLLFKTGDAGTIYAEWIKDAPHAPVFMHDITNINVEDHRQRLEFWLPHFAHNARTIDFYLSQVVFPRAAKQFSHKISASSWDLAACKPQCSVGFSGTNDNQYLLPTSVEQCDPVQQSSLNARVMSYLLQPENDFYACSSDGSGAPLPTESFLKLLDKQQPMVRVLLDVGAQMVDKTNLQLAQCWLSVTSPFLAQAVIFFNEDDELVVLDREGSVEPFLTSSFNQRLEQCLVYLDDAHTRGTDLKLPIAYRAAVTLGPKVTKDRLLQGCMRMRQLGQGQSVMFVAPPEVDYSIRIAMRDAHKASNHVQSVDILRWSMLETCKSILHHLPDWYQQGLAYQKRSETWVQLISPSTATKSFDRALRDSWVEVDSRSLSTLYGIGAIGLTSASVAPISAPAGAVERLRLCGLSTATSPSLDEEQEREVSHEMEVEREREVEHRLAPTPNTHSVHSDIRRFIRTGAVPKSSTAFVPASSNTPAILHTVDCARTLANAKKDTAEWRRPVHWVCSTKNEQSLVLLSPFEVNALLSDIRSSTAVHVHIYFPKVSRSSRPMDGLRFYAIPPLPVEWRAPSTQAIMELNLWAGQLFFTTYEDYQRLARFLGLYTLELKEEYPNVVIQADGFILPHDRVGPMQDECKYDTSPLPWLKEHLSQRRKGMDIFSTHMGKLLHGRCLTRDDF</sequence>
<dbReference type="PANTHER" id="PTHR13367:SF33">
    <property type="entry name" value="P-LOOP CONTAINING NUCLEOSIDE TRIPHOSPHATE HYDROLASE PROTEIN"/>
    <property type="match status" value="1"/>
</dbReference>
<gene>
    <name evidence="11" type="ORF">BDV98DRAFT_46777</name>
</gene>
<evidence type="ECO:0000256" key="6">
    <source>
        <dbReference type="ARBA" id="ARBA00022807"/>
    </source>
</evidence>
<reference evidence="11 12" key="1">
    <citation type="journal article" date="2019" name="Nat. Ecol. Evol.">
        <title>Megaphylogeny resolves global patterns of mushroom evolution.</title>
        <authorList>
            <person name="Varga T."/>
            <person name="Krizsan K."/>
            <person name="Foldi C."/>
            <person name="Dima B."/>
            <person name="Sanchez-Garcia M."/>
            <person name="Sanchez-Ramirez S."/>
            <person name="Szollosi G.J."/>
            <person name="Szarkandi J.G."/>
            <person name="Papp V."/>
            <person name="Albert L."/>
            <person name="Andreopoulos W."/>
            <person name="Angelini C."/>
            <person name="Antonin V."/>
            <person name="Barry K.W."/>
            <person name="Bougher N.L."/>
            <person name="Buchanan P."/>
            <person name="Buyck B."/>
            <person name="Bense V."/>
            <person name="Catcheside P."/>
            <person name="Chovatia M."/>
            <person name="Cooper J."/>
            <person name="Damon W."/>
            <person name="Desjardin D."/>
            <person name="Finy P."/>
            <person name="Geml J."/>
            <person name="Haridas S."/>
            <person name="Hughes K."/>
            <person name="Justo A."/>
            <person name="Karasinski D."/>
            <person name="Kautmanova I."/>
            <person name="Kiss B."/>
            <person name="Kocsube S."/>
            <person name="Kotiranta H."/>
            <person name="LaButti K.M."/>
            <person name="Lechner B.E."/>
            <person name="Liimatainen K."/>
            <person name="Lipzen A."/>
            <person name="Lukacs Z."/>
            <person name="Mihaltcheva S."/>
            <person name="Morgado L.N."/>
            <person name="Niskanen T."/>
            <person name="Noordeloos M.E."/>
            <person name="Ohm R.A."/>
            <person name="Ortiz-Santana B."/>
            <person name="Ovrebo C."/>
            <person name="Racz N."/>
            <person name="Riley R."/>
            <person name="Savchenko A."/>
            <person name="Shiryaev A."/>
            <person name="Soop K."/>
            <person name="Spirin V."/>
            <person name="Szebenyi C."/>
            <person name="Tomsovsky M."/>
            <person name="Tulloss R.E."/>
            <person name="Uehling J."/>
            <person name="Grigoriev I.V."/>
            <person name="Vagvolgyi C."/>
            <person name="Papp T."/>
            <person name="Martin F.M."/>
            <person name="Miettinen O."/>
            <person name="Hibbett D.S."/>
            <person name="Nagy L.G."/>
        </authorList>
    </citation>
    <scope>NUCLEOTIDE SEQUENCE [LARGE SCALE GENOMIC DNA]</scope>
    <source>
        <strain evidence="11 12">CBS 309.79</strain>
    </source>
</reference>
<keyword evidence="3" id="KW-0645">Protease</keyword>
<dbReference type="SUPFAM" id="SSF52540">
    <property type="entry name" value="P-loop containing nucleoside triphosphate hydrolases"/>
    <property type="match status" value="1"/>
</dbReference>
<dbReference type="InterPro" id="IPR027417">
    <property type="entry name" value="P-loop_NTPase"/>
</dbReference>
<evidence type="ECO:0000313" key="12">
    <source>
        <dbReference type="Proteomes" id="UP000305067"/>
    </source>
</evidence>
<keyword evidence="6" id="KW-0788">Thiol protease</keyword>
<dbReference type="OrthoDB" id="3182339at2759"/>
<dbReference type="PANTHER" id="PTHR13367">
    <property type="entry name" value="UBIQUITIN THIOESTERASE"/>
    <property type="match status" value="1"/>
</dbReference>
<evidence type="ECO:0000256" key="2">
    <source>
        <dbReference type="ARBA" id="ARBA00012759"/>
    </source>
</evidence>
<dbReference type="GO" id="GO:0004843">
    <property type="term" value="F:cysteine-type deubiquitinase activity"/>
    <property type="evidence" value="ECO:0007669"/>
    <property type="project" value="UniProtKB-EC"/>
</dbReference>
<dbReference type="EC" id="3.4.19.12" evidence="2"/>
<accession>A0A5C3QJP7</accession>
<evidence type="ECO:0000256" key="4">
    <source>
        <dbReference type="ARBA" id="ARBA00022786"/>
    </source>
</evidence>
<protein>
    <recommendedName>
        <fullName evidence="2">ubiquitinyl hydrolase 1</fullName>
        <ecNumber evidence="2">3.4.19.12</ecNumber>
    </recommendedName>
</protein>
<feature type="domain" description="DUF6606" evidence="10">
    <location>
        <begin position="19"/>
        <end position="283"/>
    </location>
</feature>
<name>A0A5C3QJP7_9AGAR</name>
<evidence type="ECO:0000256" key="1">
    <source>
        <dbReference type="ARBA" id="ARBA00000707"/>
    </source>
</evidence>
<dbReference type="InterPro" id="IPR022105">
    <property type="entry name" value="DUF3645"/>
</dbReference>
<keyword evidence="12" id="KW-1185">Reference proteome</keyword>
<dbReference type="EMBL" id="ML178823">
    <property type="protein sequence ID" value="TFL01992.1"/>
    <property type="molecule type" value="Genomic_DNA"/>
</dbReference>
<dbReference type="Pfam" id="PF12359">
    <property type="entry name" value="DUF3645"/>
    <property type="match status" value="1"/>
</dbReference>
<evidence type="ECO:0000259" key="9">
    <source>
        <dbReference type="Pfam" id="PF12359"/>
    </source>
</evidence>
<dbReference type="GO" id="GO:0006508">
    <property type="term" value="P:proteolysis"/>
    <property type="evidence" value="ECO:0007669"/>
    <property type="project" value="UniProtKB-KW"/>
</dbReference>
<dbReference type="Pfam" id="PF12340">
    <property type="entry name" value="DUF3638"/>
    <property type="match status" value="1"/>
</dbReference>
<organism evidence="11 12">
    <name type="scientific">Pterulicium gracile</name>
    <dbReference type="NCBI Taxonomy" id="1884261"/>
    <lineage>
        <taxon>Eukaryota</taxon>
        <taxon>Fungi</taxon>
        <taxon>Dikarya</taxon>
        <taxon>Basidiomycota</taxon>
        <taxon>Agaricomycotina</taxon>
        <taxon>Agaricomycetes</taxon>
        <taxon>Agaricomycetidae</taxon>
        <taxon>Agaricales</taxon>
        <taxon>Pleurotineae</taxon>
        <taxon>Pterulaceae</taxon>
        <taxon>Pterulicium</taxon>
    </lineage>
</organism>
<dbReference type="Pfam" id="PF20255">
    <property type="entry name" value="DUF6606"/>
    <property type="match status" value="1"/>
</dbReference>
<dbReference type="STRING" id="1884261.A0A5C3QJP7"/>
<feature type="region of interest" description="Disordered" evidence="7">
    <location>
        <begin position="1858"/>
        <end position="1883"/>
    </location>
</feature>
<feature type="domain" description="DUF3645" evidence="9">
    <location>
        <begin position="2386"/>
        <end position="2416"/>
    </location>
</feature>
<dbReference type="InterPro" id="IPR046541">
    <property type="entry name" value="DUF6606"/>
</dbReference>